<dbReference type="EMBL" id="CP072455">
    <property type="protein sequence ID" value="QTL41250.1"/>
    <property type="molecule type" value="Genomic_DNA"/>
</dbReference>
<dbReference type="Pfam" id="PF20290">
    <property type="entry name" value="MC4"/>
    <property type="match status" value="1"/>
</dbReference>
<gene>
    <name evidence="1" type="ORF">HGO23_08080</name>
</gene>
<evidence type="ECO:0000313" key="1">
    <source>
        <dbReference type="EMBL" id="QTL41250.1"/>
    </source>
</evidence>
<dbReference type="RefSeq" id="WP_209028507.1">
    <property type="nucleotide sequence ID" value="NZ_CP072455.1"/>
</dbReference>
<sequence length="168" mass="19321">MNTLPYIPLDEELNLNISLLIILIHTLSKNKNDVWILNKNKAQIFMYLIKNPSKLEEVMTLTGKKNVSIDMSETYTIKSFSLNVDILFETSKIKTLLKKIAAMGFLSVKKIGNVTYFSLSYLGENFYNELDGEYFNSIKNYTKSLEKIKSLSSRKLNSILNEVFKVSK</sequence>
<protein>
    <submittedName>
        <fullName evidence="1">Uncharacterized protein</fullName>
    </submittedName>
</protein>
<reference evidence="1 2" key="1">
    <citation type="submission" date="2021-03" db="EMBL/GenBank/DDBJ databases">
        <title>Complete Genome Sequence Data of Xenorhabdus budapestensis strain C72, a Candidate Biological Control Agent, from China.</title>
        <authorList>
            <person name="LI B."/>
            <person name="WANG S."/>
            <person name="QIU D."/>
        </authorList>
    </citation>
    <scope>NUCLEOTIDE SEQUENCE [LARGE SCALE GENOMIC DNA]</scope>
    <source>
        <strain evidence="1 2">C-7-2</strain>
    </source>
</reference>
<dbReference type="InterPro" id="IPR046902">
    <property type="entry name" value="ABC-3C_MC4"/>
</dbReference>
<dbReference type="Proteomes" id="UP000665047">
    <property type="component" value="Chromosome"/>
</dbReference>
<keyword evidence="2" id="KW-1185">Reference proteome</keyword>
<evidence type="ECO:0000313" key="2">
    <source>
        <dbReference type="Proteomes" id="UP000665047"/>
    </source>
</evidence>
<organism evidence="1 2">
    <name type="scientific">Xenorhabdus budapestensis</name>
    <dbReference type="NCBI Taxonomy" id="290110"/>
    <lineage>
        <taxon>Bacteria</taxon>
        <taxon>Pseudomonadati</taxon>
        <taxon>Pseudomonadota</taxon>
        <taxon>Gammaproteobacteria</taxon>
        <taxon>Enterobacterales</taxon>
        <taxon>Morganellaceae</taxon>
        <taxon>Xenorhabdus</taxon>
    </lineage>
</organism>
<name>A0ABX7VLC2_XENBU</name>
<accession>A0ABX7VLC2</accession>
<proteinExistence type="predicted"/>